<protein>
    <submittedName>
        <fullName evidence="3">Beta-lactamase family protein</fullName>
    </submittedName>
</protein>
<accession>A0ABT3JCK1</accession>
<comment type="caution">
    <text evidence="3">The sequence shown here is derived from an EMBL/GenBank/DDBJ whole genome shotgun (WGS) entry which is preliminary data.</text>
</comment>
<dbReference type="Proteomes" id="UP001526246">
    <property type="component" value="Unassembled WGS sequence"/>
</dbReference>
<dbReference type="Gene3D" id="3.40.710.10">
    <property type="entry name" value="DD-peptidase/beta-lactamase superfamily"/>
    <property type="match status" value="1"/>
</dbReference>
<dbReference type="InterPro" id="IPR001466">
    <property type="entry name" value="Beta-lactam-related"/>
</dbReference>
<dbReference type="EMBL" id="JAPDOB010000001">
    <property type="protein sequence ID" value="MCW3796798.1"/>
    <property type="molecule type" value="Genomic_DNA"/>
</dbReference>
<keyword evidence="4" id="KW-1185">Reference proteome</keyword>
<dbReference type="RefSeq" id="WP_264880749.1">
    <property type="nucleotide sequence ID" value="NZ_JAPDOB010000001.1"/>
</dbReference>
<dbReference type="InterPro" id="IPR012338">
    <property type="entry name" value="Beta-lactam/transpept-like"/>
</dbReference>
<dbReference type="Pfam" id="PF00144">
    <property type="entry name" value="Beta-lactamase"/>
    <property type="match status" value="1"/>
</dbReference>
<dbReference type="PANTHER" id="PTHR43283">
    <property type="entry name" value="BETA-LACTAMASE-RELATED"/>
    <property type="match status" value="1"/>
</dbReference>
<evidence type="ECO:0000313" key="3">
    <source>
        <dbReference type="EMBL" id="MCW3796798.1"/>
    </source>
</evidence>
<evidence type="ECO:0000313" key="4">
    <source>
        <dbReference type="Proteomes" id="UP001526246"/>
    </source>
</evidence>
<feature type="signal peptide" evidence="1">
    <location>
        <begin position="1"/>
        <end position="17"/>
    </location>
</feature>
<dbReference type="PANTHER" id="PTHR43283:SF14">
    <property type="entry name" value="BLL8153 PROTEIN"/>
    <property type="match status" value="1"/>
</dbReference>
<feature type="domain" description="Beta-lactamase-related" evidence="2">
    <location>
        <begin position="94"/>
        <end position="365"/>
    </location>
</feature>
<evidence type="ECO:0000256" key="1">
    <source>
        <dbReference type="SAM" id="SignalP"/>
    </source>
</evidence>
<keyword evidence="1" id="KW-0732">Signal</keyword>
<evidence type="ECO:0000259" key="2">
    <source>
        <dbReference type="Pfam" id="PF00144"/>
    </source>
</evidence>
<sequence>MKRLLTLALVLAAPAAAQKPVPADPASRQALRRAGAEVLFWSQAQRDANFRRMEQIFPTVVIKAGGRVRPLPAGRPLPVSAAEVNRFIAAQNVAGLIVLQDGRVRLERYARGFGPTQRWTSFSVAKSLTSTLFGAAAKEGKLRLDDPVTRFIPEMKGSAYDGVTVRQVLTMSSGARWNEDYTDPKSDVAQMFSRPVAANEDVITAYMKTLGRAAAPGSRFNYNTGETNLAGTILSRAVGMPIARYASLKVWRPYGMEADAHWQVDEHGREVAGCCVSMRLRDYARLGQLMVEDGRGLVAPGWVKDATAIHQPFPQAGRGYGYFWWIEPFGYRASGIFGQQIWVDPSRGLVIAAVAAWPKATDEKLSAERAAFFKRLDEAAKR</sequence>
<dbReference type="SUPFAM" id="SSF56601">
    <property type="entry name" value="beta-lactamase/transpeptidase-like"/>
    <property type="match status" value="1"/>
</dbReference>
<dbReference type="InterPro" id="IPR050789">
    <property type="entry name" value="Diverse_Enzym_Activities"/>
</dbReference>
<organism evidence="3 4">
    <name type="scientific">Sphingomonas arvum</name>
    <dbReference type="NCBI Taxonomy" id="2992113"/>
    <lineage>
        <taxon>Bacteria</taxon>
        <taxon>Pseudomonadati</taxon>
        <taxon>Pseudomonadota</taxon>
        <taxon>Alphaproteobacteria</taxon>
        <taxon>Sphingomonadales</taxon>
        <taxon>Sphingomonadaceae</taxon>
        <taxon>Sphingomonas</taxon>
    </lineage>
</organism>
<gene>
    <name evidence="3" type="ORF">OMW55_03130</name>
</gene>
<reference evidence="3 4" key="1">
    <citation type="submission" date="2022-10" db="EMBL/GenBank/DDBJ databases">
        <title>Sphingomonas sp.</title>
        <authorList>
            <person name="Jin C."/>
        </authorList>
    </citation>
    <scope>NUCLEOTIDE SEQUENCE [LARGE SCALE GENOMIC DNA]</scope>
    <source>
        <strain evidence="3 4">BN140010</strain>
    </source>
</reference>
<proteinExistence type="predicted"/>
<feature type="chain" id="PRO_5046861675" evidence="1">
    <location>
        <begin position="18"/>
        <end position="382"/>
    </location>
</feature>
<name>A0ABT3JCK1_9SPHN</name>